<dbReference type="STRING" id="134849.SAMN05443668_11866"/>
<feature type="compositionally biased region" description="Low complexity" evidence="1">
    <location>
        <begin position="37"/>
        <end position="57"/>
    </location>
</feature>
<evidence type="ECO:0000313" key="3">
    <source>
        <dbReference type="EMBL" id="SHN46834.1"/>
    </source>
</evidence>
<name>A0A1M7RKP0_9ACTN</name>
<keyword evidence="2" id="KW-0812">Transmembrane</keyword>
<dbReference type="EMBL" id="FRCS01000018">
    <property type="protein sequence ID" value="SHN46834.1"/>
    <property type="molecule type" value="Genomic_DNA"/>
</dbReference>
<keyword evidence="4" id="KW-1185">Reference proteome</keyword>
<organism evidence="3 4">
    <name type="scientific">Cryptosporangium aurantiacum</name>
    <dbReference type="NCBI Taxonomy" id="134849"/>
    <lineage>
        <taxon>Bacteria</taxon>
        <taxon>Bacillati</taxon>
        <taxon>Actinomycetota</taxon>
        <taxon>Actinomycetes</taxon>
        <taxon>Cryptosporangiales</taxon>
        <taxon>Cryptosporangiaceae</taxon>
        <taxon>Cryptosporangium</taxon>
    </lineage>
</organism>
<accession>A0A1M7RKP0</accession>
<feature type="compositionally biased region" description="Low complexity" evidence="1">
    <location>
        <begin position="93"/>
        <end position="157"/>
    </location>
</feature>
<dbReference type="Proteomes" id="UP000184440">
    <property type="component" value="Unassembled WGS sequence"/>
</dbReference>
<keyword evidence="2" id="KW-0472">Membrane</keyword>
<evidence type="ECO:0000256" key="2">
    <source>
        <dbReference type="SAM" id="Phobius"/>
    </source>
</evidence>
<reference evidence="3 4" key="1">
    <citation type="submission" date="2016-11" db="EMBL/GenBank/DDBJ databases">
        <authorList>
            <person name="Jaros S."/>
            <person name="Januszkiewicz K."/>
            <person name="Wedrychowicz H."/>
        </authorList>
    </citation>
    <scope>NUCLEOTIDE SEQUENCE [LARGE SCALE GENOMIC DNA]</scope>
    <source>
        <strain evidence="3 4">DSM 46144</strain>
    </source>
</reference>
<protein>
    <submittedName>
        <fullName evidence="3">Uncharacterized protein</fullName>
    </submittedName>
</protein>
<feature type="compositionally biased region" description="Low complexity" evidence="1">
    <location>
        <begin position="18"/>
        <end position="28"/>
    </location>
</feature>
<evidence type="ECO:0000256" key="1">
    <source>
        <dbReference type="SAM" id="MobiDB-lite"/>
    </source>
</evidence>
<evidence type="ECO:0000313" key="4">
    <source>
        <dbReference type="Proteomes" id="UP000184440"/>
    </source>
</evidence>
<feature type="region of interest" description="Disordered" evidence="1">
    <location>
        <begin position="1"/>
        <end position="157"/>
    </location>
</feature>
<dbReference type="AlphaFoldDB" id="A0A1M7RKP0"/>
<sequence length="275" mass="28367">MIRGSSLPRRPRTRVRRPTVIQAASPGARWRRRRASARQSAVTRASAWPVAAIGAASRRSRRAGARQSAVTRASARPVAAIGAASRRSRRAGARQSAVTGASARPGAASPVAASPVAASPGAASPGAGSPEAESPEAGRPALVSRWTRSRSGSTRMSFRSATVPASLGTVRRFGPAWASARSAGAVWRSRANRRVATAALSCVPARVGSRGAQGMGVARAAGWMPSNPTTSPVSVVRLGNVLGLGMAVTWLGLLLRLVPARRRVPGSGRSDRTRG</sequence>
<keyword evidence="2" id="KW-1133">Transmembrane helix</keyword>
<proteinExistence type="predicted"/>
<feature type="transmembrane region" description="Helical" evidence="2">
    <location>
        <begin position="235"/>
        <end position="255"/>
    </location>
</feature>
<gene>
    <name evidence="3" type="ORF">SAMN05443668_11866</name>
</gene>